<dbReference type="EMBL" id="BRXW01000672">
    <property type="protein sequence ID" value="GMH73284.1"/>
    <property type="molecule type" value="Genomic_DNA"/>
</dbReference>
<dbReference type="AlphaFoldDB" id="A0A9W7ARY4"/>
<reference evidence="2" key="1">
    <citation type="journal article" date="2023" name="Commun. Biol.">
        <title>Genome analysis of Parmales, the sister group of diatoms, reveals the evolutionary specialization of diatoms from phago-mixotrophs to photoautotrophs.</title>
        <authorList>
            <person name="Ban H."/>
            <person name="Sato S."/>
            <person name="Yoshikawa S."/>
            <person name="Yamada K."/>
            <person name="Nakamura Y."/>
            <person name="Ichinomiya M."/>
            <person name="Sato N."/>
            <person name="Blanc-Mathieu R."/>
            <person name="Endo H."/>
            <person name="Kuwata A."/>
            <person name="Ogata H."/>
        </authorList>
    </citation>
    <scope>NUCLEOTIDE SEQUENCE [LARGE SCALE GENOMIC DNA]</scope>
    <source>
        <strain evidence="2">NIES 3700</strain>
    </source>
</reference>
<name>A0A9W7ARY4_9STRA</name>
<dbReference type="InterPro" id="IPR029044">
    <property type="entry name" value="Nucleotide-diphossugar_trans"/>
</dbReference>
<sequence>MSGLIDASGMNKKNHPVKDETALSLLDLFKFGCTCRQKGNYLSAINTFSQCLKRGDMEFVGDRETSFFFPKELACRYNLASSYLDTSNLDSALNQFNDLLSRVALILKADSFSEDENTIDLDVFKQLPAPGPTIVQCTFSGLCSVHLKLQNFAPALLYVNLSLKMQGRLGDKEDYYNYNLAMRGVGRIEEAIGRTWDWLGDGGVWGGKVRLVRASNKSISFCCVKYGTKYGAEYVNNLWKGLRKYNGDEVRLVCFTEDRKGVEEGVEVVDLPKKIFKSQRKDMPGWWYKSYIFSSKHNEMLGVEWEDGYKCYIDLDSVILGNLESMVYGVENVGILSTNGMVNENRTDGFNSSVVVWGGGVEGVYDILVEQFSKVSRYIYKFDHWFEMKLLGVEGVETIGGGNVAEFMSCRDGVGVEEGSGVRIVTFPLRPKPHECEEEWVISAWSGDGVD</sequence>
<comment type="caution">
    <text evidence="1">The sequence shown here is derived from an EMBL/GenBank/DDBJ whole genome shotgun (WGS) entry which is preliminary data.</text>
</comment>
<accession>A0A9W7ARY4</accession>
<evidence type="ECO:0000313" key="1">
    <source>
        <dbReference type="EMBL" id="GMH73284.1"/>
    </source>
</evidence>
<organism evidence="1 2">
    <name type="scientific">Triparma laevis f. longispina</name>
    <dbReference type="NCBI Taxonomy" id="1714387"/>
    <lineage>
        <taxon>Eukaryota</taxon>
        <taxon>Sar</taxon>
        <taxon>Stramenopiles</taxon>
        <taxon>Ochrophyta</taxon>
        <taxon>Bolidophyceae</taxon>
        <taxon>Parmales</taxon>
        <taxon>Triparmaceae</taxon>
        <taxon>Triparma</taxon>
    </lineage>
</organism>
<dbReference type="SUPFAM" id="SSF53448">
    <property type="entry name" value="Nucleotide-diphospho-sugar transferases"/>
    <property type="match status" value="1"/>
</dbReference>
<dbReference type="OrthoDB" id="1658288at2759"/>
<dbReference type="Gene3D" id="1.25.40.10">
    <property type="entry name" value="Tetratricopeptide repeat domain"/>
    <property type="match status" value="1"/>
</dbReference>
<dbReference type="Proteomes" id="UP001165122">
    <property type="component" value="Unassembled WGS sequence"/>
</dbReference>
<proteinExistence type="predicted"/>
<dbReference type="SUPFAM" id="SSF48452">
    <property type="entry name" value="TPR-like"/>
    <property type="match status" value="1"/>
</dbReference>
<evidence type="ECO:0000313" key="2">
    <source>
        <dbReference type="Proteomes" id="UP001165122"/>
    </source>
</evidence>
<dbReference type="InterPro" id="IPR011990">
    <property type="entry name" value="TPR-like_helical_dom_sf"/>
</dbReference>
<gene>
    <name evidence="1" type="ORF">TrLO_g998</name>
</gene>
<keyword evidence="2" id="KW-1185">Reference proteome</keyword>
<protein>
    <submittedName>
        <fullName evidence="1">Uncharacterized protein</fullName>
    </submittedName>
</protein>